<dbReference type="Proteomes" id="UP000095009">
    <property type="component" value="Unassembled WGS sequence"/>
</dbReference>
<feature type="compositionally biased region" description="Acidic residues" evidence="7">
    <location>
        <begin position="234"/>
        <end position="243"/>
    </location>
</feature>
<keyword evidence="6" id="KW-0539">Nucleus</keyword>
<keyword evidence="5" id="KW-0963">Cytoplasm</keyword>
<evidence type="ECO:0000313" key="9">
    <source>
        <dbReference type="Proteomes" id="UP000095009"/>
    </source>
</evidence>
<proteinExistence type="inferred from homology"/>
<gene>
    <name evidence="8" type="ORF">NADFUDRAFT_52765</name>
</gene>
<feature type="compositionally biased region" description="Basic and acidic residues" evidence="7">
    <location>
        <begin position="252"/>
        <end position="263"/>
    </location>
</feature>
<sequence length="263" mass="29411">MAITITNSRPSMADYTPLAQYQASTPASYSLDENPILHFSYAGAGLTSSLDLPTHPTIISKTSTATDIYVLNTDLVFWFPNQECGLSVSYPDIILHAIQTQQSPSIYLQINFQLGFQGSITESDLTDDYDNPILELTITMSPEDQLRKLYSALSHCASLHPDFDSDDQEQGAGDESDSYYDNLEDEDAFPEDHQWITAENIDSMEFGNHASAALEVVLDEPIKTGIVRRRESIEAEADQEAGYDDSNNAFNQKDDTVKWRRME</sequence>
<dbReference type="OrthoDB" id="19714at2759"/>
<dbReference type="GO" id="GO:0034715">
    <property type="term" value="C:pICln-Sm protein complex"/>
    <property type="evidence" value="ECO:0007669"/>
    <property type="project" value="TreeGrafter"/>
</dbReference>
<evidence type="ECO:0000256" key="4">
    <source>
        <dbReference type="ARBA" id="ARBA00015935"/>
    </source>
</evidence>
<dbReference type="Pfam" id="PF03517">
    <property type="entry name" value="Voldacs"/>
    <property type="match status" value="1"/>
</dbReference>
<dbReference type="GO" id="GO:0045292">
    <property type="term" value="P:mRNA cis splicing, via spliceosome"/>
    <property type="evidence" value="ECO:0007669"/>
    <property type="project" value="TreeGrafter"/>
</dbReference>
<evidence type="ECO:0000256" key="3">
    <source>
        <dbReference type="ARBA" id="ARBA00006172"/>
    </source>
</evidence>
<accession>A0A1E3PGB0</accession>
<evidence type="ECO:0000256" key="6">
    <source>
        <dbReference type="ARBA" id="ARBA00023242"/>
    </source>
</evidence>
<feature type="region of interest" description="Disordered" evidence="7">
    <location>
        <begin position="161"/>
        <end position="183"/>
    </location>
</feature>
<reference evidence="8 9" key="1">
    <citation type="journal article" date="2016" name="Proc. Natl. Acad. Sci. U.S.A.">
        <title>Comparative genomics of biotechnologically important yeasts.</title>
        <authorList>
            <person name="Riley R."/>
            <person name="Haridas S."/>
            <person name="Wolfe K.H."/>
            <person name="Lopes M.R."/>
            <person name="Hittinger C.T."/>
            <person name="Goeker M."/>
            <person name="Salamov A.A."/>
            <person name="Wisecaver J.H."/>
            <person name="Long T.M."/>
            <person name="Calvey C.H."/>
            <person name="Aerts A.L."/>
            <person name="Barry K.W."/>
            <person name="Choi C."/>
            <person name="Clum A."/>
            <person name="Coughlan A.Y."/>
            <person name="Deshpande S."/>
            <person name="Douglass A.P."/>
            <person name="Hanson S.J."/>
            <person name="Klenk H.-P."/>
            <person name="LaButti K.M."/>
            <person name="Lapidus A."/>
            <person name="Lindquist E.A."/>
            <person name="Lipzen A.M."/>
            <person name="Meier-Kolthoff J.P."/>
            <person name="Ohm R.A."/>
            <person name="Otillar R.P."/>
            <person name="Pangilinan J.L."/>
            <person name="Peng Y."/>
            <person name="Rokas A."/>
            <person name="Rosa C.A."/>
            <person name="Scheuner C."/>
            <person name="Sibirny A.A."/>
            <person name="Slot J.C."/>
            <person name="Stielow J.B."/>
            <person name="Sun H."/>
            <person name="Kurtzman C.P."/>
            <person name="Blackwell M."/>
            <person name="Grigoriev I.V."/>
            <person name="Jeffries T.W."/>
        </authorList>
    </citation>
    <scope>NUCLEOTIDE SEQUENCE [LARGE SCALE GENOMIC DNA]</scope>
    <source>
        <strain evidence="8 9">DSM 6958</strain>
    </source>
</reference>
<dbReference type="GO" id="GO:0005829">
    <property type="term" value="C:cytosol"/>
    <property type="evidence" value="ECO:0007669"/>
    <property type="project" value="TreeGrafter"/>
</dbReference>
<dbReference type="EMBL" id="KV454412">
    <property type="protein sequence ID" value="ODQ64439.1"/>
    <property type="molecule type" value="Genomic_DNA"/>
</dbReference>
<dbReference type="AlphaFoldDB" id="A0A1E3PGB0"/>
<comment type="similarity">
    <text evidence="3">Belongs to the LOT5 family.</text>
</comment>
<feature type="region of interest" description="Disordered" evidence="7">
    <location>
        <begin position="234"/>
        <end position="263"/>
    </location>
</feature>
<dbReference type="PANTHER" id="PTHR21399">
    <property type="entry name" value="CHLORIDE CONDUCTANCE REGULATORY PROTEIN ICLN"/>
    <property type="match status" value="1"/>
</dbReference>
<dbReference type="Gene3D" id="2.30.29.30">
    <property type="entry name" value="Pleckstrin-homology domain (PH domain)/Phosphotyrosine-binding domain (PTB)"/>
    <property type="match status" value="1"/>
</dbReference>
<feature type="compositionally biased region" description="Acidic residues" evidence="7">
    <location>
        <begin position="164"/>
        <end position="183"/>
    </location>
</feature>
<evidence type="ECO:0000313" key="8">
    <source>
        <dbReference type="EMBL" id="ODQ64439.1"/>
    </source>
</evidence>
<organism evidence="8 9">
    <name type="scientific">Nadsonia fulvescens var. elongata DSM 6958</name>
    <dbReference type="NCBI Taxonomy" id="857566"/>
    <lineage>
        <taxon>Eukaryota</taxon>
        <taxon>Fungi</taxon>
        <taxon>Dikarya</taxon>
        <taxon>Ascomycota</taxon>
        <taxon>Saccharomycotina</taxon>
        <taxon>Dipodascomycetes</taxon>
        <taxon>Dipodascales</taxon>
        <taxon>Dipodascales incertae sedis</taxon>
        <taxon>Nadsonia</taxon>
    </lineage>
</organism>
<evidence type="ECO:0000256" key="2">
    <source>
        <dbReference type="ARBA" id="ARBA00004496"/>
    </source>
</evidence>
<evidence type="ECO:0000256" key="5">
    <source>
        <dbReference type="ARBA" id="ARBA00022490"/>
    </source>
</evidence>
<evidence type="ECO:0000256" key="7">
    <source>
        <dbReference type="SAM" id="MobiDB-lite"/>
    </source>
</evidence>
<dbReference type="GO" id="GO:0005681">
    <property type="term" value="C:spliceosomal complex"/>
    <property type="evidence" value="ECO:0007669"/>
    <property type="project" value="TreeGrafter"/>
</dbReference>
<name>A0A1E3PGB0_9ASCO</name>
<evidence type="ECO:0000256" key="1">
    <source>
        <dbReference type="ARBA" id="ARBA00004123"/>
    </source>
</evidence>
<keyword evidence="9" id="KW-1185">Reference proteome</keyword>
<comment type="subcellular location">
    <subcellularLocation>
        <location evidence="2">Cytoplasm</location>
    </subcellularLocation>
    <subcellularLocation>
        <location evidence="1">Nucleus</location>
    </subcellularLocation>
</comment>
<dbReference type="GO" id="GO:0000387">
    <property type="term" value="P:spliceosomal snRNP assembly"/>
    <property type="evidence" value="ECO:0007669"/>
    <property type="project" value="TreeGrafter"/>
</dbReference>
<dbReference type="InterPro" id="IPR011993">
    <property type="entry name" value="PH-like_dom_sf"/>
</dbReference>
<dbReference type="PANTHER" id="PTHR21399:SF0">
    <property type="entry name" value="METHYLOSOME SUBUNIT PICLN"/>
    <property type="match status" value="1"/>
</dbReference>
<dbReference type="InterPro" id="IPR039924">
    <property type="entry name" value="ICln/Lot5/Saf5"/>
</dbReference>
<protein>
    <recommendedName>
        <fullName evidence="4">Protein LOT5</fullName>
    </recommendedName>
</protein>